<comment type="caution">
    <text evidence="2">The sequence shown here is derived from an EMBL/GenBank/DDBJ whole genome shotgun (WGS) entry which is preliminary data.</text>
</comment>
<evidence type="ECO:0000256" key="1">
    <source>
        <dbReference type="SAM" id="Phobius"/>
    </source>
</evidence>
<keyword evidence="1" id="KW-0472">Membrane</keyword>
<name>A0ABD3CQY9_9LAMI</name>
<protein>
    <submittedName>
        <fullName evidence="2">Uncharacterized protein</fullName>
    </submittedName>
</protein>
<evidence type="ECO:0000313" key="2">
    <source>
        <dbReference type="EMBL" id="KAL3631726.1"/>
    </source>
</evidence>
<organism evidence="2 3">
    <name type="scientific">Castilleja foliolosa</name>
    <dbReference type="NCBI Taxonomy" id="1961234"/>
    <lineage>
        <taxon>Eukaryota</taxon>
        <taxon>Viridiplantae</taxon>
        <taxon>Streptophyta</taxon>
        <taxon>Embryophyta</taxon>
        <taxon>Tracheophyta</taxon>
        <taxon>Spermatophyta</taxon>
        <taxon>Magnoliopsida</taxon>
        <taxon>eudicotyledons</taxon>
        <taxon>Gunneridae</taxon>
        <taxon>Pentapetalae</taxon>
        <taxon>asterids</taxon>
        <taxon>lamiids</taxon>
        <taxon>Lamiales</taxon>
        <taxon>Orobanchaceae</taxon>
        <taxon>Pedicularideae</taxon>
        <taxon>Castillejinae</taxon>
        <taxon>Castilleja</taxon>
    </lineage>
</organism>
<feature type="transmembrane region" description="Helical" evidence="1">
    <location>
        <begin position="6"/>
        <end position="30"/>
    </location>
</feature>
<accession>A0ABD3CQY9</accession>
<gene>
    <name evidence="2" type="ORF">CASFOL_024710</name>
</gene>
<dbReference type="AlphaFoldDB" id="A0ABD3CQY9"/>
<proteinExistence type="predicted"/>
<sequence>MVYIKIGFLEIATIILLIMSHINALGYLTLATIEMIQNSLKSTIFHLHILHHIHTRAHTSPHNGLSDQHQPNRLVPNAGVTISTAHSFRPPRAPSSPRLQPPDSLLGMPSKIQWVHVFVQNLPKLRSSPPIMRQVPPSMLQSSNILHTLLSRRLRPLNDQRLRLSRRQFHLQRLRPSWRPLAVQLLSMQVRSTHKMCNQAVKDQT</sequence>
<dbReference type="EMBL" id="JAVIJP010000032">
    <property type="protein sequence ID" value="KAL3631726.1"/>
    <property type="molecule type" value="Genomic_DNA"/>
</dbReference>
<keyword evidence="1" id="KW-1133">Transmembrane helix</keyword>
<reference evidence="3" key="1">
    <citation type="journal article" date="2024" name="IScience">
        <title>Strigolactones Initiate the Formation of Haustorium-like Structures in Castilleja.</title>
        <authorList>
            <person name="Buerger M."/>
            <person name="Peterson D."/>
            <person name="Chory J."/>
        </authorList>
    </citation>
    <scope>NUCLEOTIDE SEQUENCE [LARGE SCALE GENOMIC DNA]</scope>
</reference>
<keyword evidence="3" id="KW-1185">Reference proteome</keyword>
<keyword evidence="1" id="KW-0812">Transmembrane</keyword>
<evidence type="ECO:0000313" key="3">
    <source>
        <dbReference type="Proteomes" id="UP001632038"/>
    </source>
</evidence>
<dbReference type="Proteomes" id="UP001632038">
    <property type="component" value="Unassembled WGS sequence"/>
</dbReference>